<evidence type="ECO:0000256" key="4">
    <source>
        <dbReference type="ARBA" id="ARBA00022597"/>
    </source>
</evidence>
<reference evidence="9" key="1">
    <citation type="submission" date="2019-02" db="EMBL/GenBank/DDBJ databases">
        <title>Draft genome sequence of Enterococcus sp. Gos25-1.</title>
        <authorList>
            <person name="Tanaka N."/>
            <person name="Shiwa Y."/>
            <person name="Fujita N."/>
        </authorList>
    </citation>
    <scope>NUCLEOTIDE SEQUENCE [LARGE SCALE GENOMIC DNA]</scope>
    <source>
        <strain evidence="9">Gos25-1</strain>
    </source>
</reference>
<comment type="subcellular location">
    <subcellularLocation>
        <location evidence="1">Cytoplasm</location>
    </subcellularLocation>
</comment>
<comment type="caution">
    <text evidence="8">The sequence shown here is derived from an EMBL/GenBank/DDBJ whole genome shotgun (WGS) entry which is preliminary data.</text>
</comment>
<organism evidence="8 9">
    <name type="scientific">Enterococcus florum</name>
    <dbReference type="NCBI Taxonomy" id="2480627"/>
    <lineage>
        <taxon>Bacteria</taxon>
        <taxon>Bacillati</taxon>
        <taxon>Bacillota</taxon>
        <taxon>Bacilli</taxon>
        <taxon>Lactobacillales</taxon>
        <taxon>Enterococcaceae</taxon>
        <taxon>Enterococcus</taxon>
    </lineage>
</organism>
<dbReference type="GO" id="GO:0009401">
    <property type="term" value="P:phosphoenolpyruvate-dependent sugar phosphotransferase system"/>
    <property type="evidence" value="ECO:0007669"/>
    <property type="project" value="UniProtKB-KW"/>
</dbReference>
<dbReference type="AlphaFoldDB" id="A0A4P5PE94"/>
<dbReference type="RefSeq" id="WP_146623041.1">
    <property type="nucleotide sequence ID" value="NZ_BJCC01000021.1"/>
</dbReference>
<dbReference type="OrthoDB" id="95460at2"/>
<dbReference type="PANTHER" id="PTHR47738:SF2">
    <property type="entry name" value="PTS SYSTEM FRUCTOSE-LIKE EIIA COMPONENT"/>
    <property type="match status" value="1"/>
</dbReference>
<evidence type="ECO:0000256" key="1">
    <source>
        <dbReference type="ARBA" id="ARBA00004496"/>
    </source>
</evidence>
<accession>A0A4P5PE94</accession>
<dbReference type="InterPro" id="IPR051541">
    <property type="entry name" value="PTS_SugarTrans_NitroReg"/>
</dbReference>
<feature type="domain" description="PTS EIIA type-2" evidence="7">
    <location>
        <begin position="5"/>
        <end position="148"/>
    </location>
</feature>
<dbReference type="Proteomes" id="UP000290567">
    <property type="component" value="Unassembled WGS sequence"/>
</dbReference>
<dbReference type="InterPro" id="IPR002178">
    <property type="entry name" value="PTS_EIIA_type-2_dom"/>
</dbReference>
<name>A0A4P5PE94_9ENTE</name>
<dbReference type="Gene3D" id="3.40.930.10">
    <property type="entry name" value="Mannitol-specific EII, Chain A"/>
    <property type="match status" value="1"/>
</dbReference>
<evidence type="ECO:0000313" key="8">
    <source>
        <dbReference type="EMBL" id="GCF94621.1"/>
    </source>
</evidence>
<keyword evidence="4" id="KW-0762">Sugar transport</keyword>
<proteinExistence type="predicted"/>
<evidence type="ECO:0000259" key="7">
    <source>
        <dbReference type="PROSITE" id="PS51094"/>
    </source>
</evidence>
<keyword evidence="3" id="KW-0597">Phosphoprotein</keyword>
<keyword evidence="9" id="KW-1185">Reference proteome</keyword>
<evidence type="ECO:0000256" key="2">
    <source>
        <dbReference type="ARBA" id="ARBA00022448"/>
    </source>
</evidence>
<keyword evidence="5" id="KW-0808">Transferase</keyword>
<evidence type="ECO:0000256" key="3">
    <source>
        <dbReference type="ARBA" id="ARBA00022553"/>
    </source>
</evidence>
<sequence>MNVAEVLDIEQIVMDLDVSTKEDVIESLAVKLAEKGVLSDKHSYIEAVLDREQHATTGVGNGIAIPHGKSPVVTEAAIAFAKLKSPVEWQSLDEQPVSIVIMLAIPDSEKGDTHLRLLSEIAVKLMDDDFVEALKEETRPVDIVTLLG</sequence>
<evidence type="ECO:0000256" key="6">
    <source>
        <dbReference type="ARBA" id="ARBA00022683"/>
    </source>
</evidence>
<dbReference type="NCBIfam" id="TIGR00848">
    <property type="entry name" value="fruA"/>
    <property type="match status" value="1"/>
</dbReference>
<gene>
    <name evidence="8" type="ORF">NRIC_25120</name>
</gene>
<dbReference type="SUPFAM" id="SSF55804">
    <property type="entry name" value="Phoshotransferase/anion transport protein"/>
    <property type="match status" value="1"/>
</dbReference>
<dbReference type="CDD" id="cd00211">
    <property type="entry name" value="PTS_IIA_fru"/>
    <property type="match status" value="1"/>
</dbReference>
<evidence type="ECO:0000256" key="5">
    <source>
        <dbReference type="ARBA" id="ARBA00022679"/>
    </source>
</evidence>
<dbReference type="PROSITE" id="PS51094">
    <property type="entry name" value="PTS_EIIA_TYPE_2"/>
    <property type="match status" value="1"/>
</dbReference>
<evidence type="ECO:0000313" key="9">
    <source>
        <dbReference type="Proteomes" id="UP000290567"/>
    </source>
</evidence>
<dbReference type="PROSITE" id="PS00372">
    <property type="entry name" value="PTS_EIIA_TYPE_2_HIS"/>
    <property type="match status" value="1"/>
</dbReference>
<dbReference type="GO" id="GO:0008982">
    <property type="term" value="F:protein-N(PI)-phosphohistidine-sugar phosphotransferase activity"/>
    <property type="evidence" value="ECO:0007669"/>
    <property type="project" value="InterPro"/>
</dbReference>
<keyword evidence="6" id="KW-0598">Phosphotransferase system</keyword>
<keyword evidence="2" id="KW-0813">Transport</keyword>
<dbReference type="Pfam" id="PF00359">
    <property type="entry name" value="PTS_EIIA_2"/>
    <property type="match status" value="1"/>
</dbReference>
<dbReference type="InterPro" id="IPR016152">
    <property type="entry name" value="PTrfase/Anion_transptr"/>
</dbReference>
<dbReference type="InterPro" id="IPR004715">
    <property type="entry name" value="PTS_IIA_fruc"/>
</dbReference>
<protein>
    <submittedName>
        <fullName evidence="8">PTS mannose transporter subunit IIAB</fullName>
    </submittedName>
</protein>
<dbReference type="GO" id="GO:0016020">
    <property type="term" value="C:membrane"/>
    <property type="evidence" value="ECO:0007669"/>
    <property type="project" value="InterPro"/>
</dbReference>
<dbReference type="GO" id="GO:0005737">
    <property type="term" value="C:cytoplasm"/>
    <property type="evidence" value="ECO:0007669"/>
    <property type="project" value="UniProtKB-SubCell"/>
</dbReference>
<dbReference type="FunFam" id="3.40.930.10:FF:000009">
    <property type="entry name" value="PTS system, fructose specific IIABC component"/>
    <property type="match status" value="1"/>
</dbReference>
<dbReference type="EMBL" id="BJCC01000021">
    <property type="protein sequence ID" value="GCF94621.1"/>
    <property type="molecule type" value="Genomic_DNA"/>
</dbReference>
<dbReference type="PANTHER" id="PTHR47738">
    <property type="entry name" value="PTS SYSTEM FRUCTOSE-LIKE EIIA COMPONENT-RELATED"/>
    <property type="match status" value="1"/>
</dbReference>